<gene>
    <name evidence="5" type="ORF">G2W53_016887</name>
</gene>
<dbReference type="PANTHER" id="PTHR31623:SF79">
    <property type="entry name" value="SALUTARIDINOL 7-O-ACETYLTRANSFERASE"/>
    <property type="match status" value="1"/>
</dbReference>
<organism evidence="5 6">
    <name type="scientific">Senna tora</name>
    <dbReference type="NCBI Taxonomy" id="362788"/>
    <lineage>
        <taxon>Eukaryota</taxon>
        <taxon>Viridiplantae</taxon>
        <taxon>Streptophyta</taxon>
        <taxon>Embryophyta</taxon>
        <taxon>Tracheophyta</taxon>
        <taxon>Spermatophyta</taxon>
        <taxon>Magnoliopsida</taxon>
        <taxon>eudicotyledons</taxon>
        <taxon>Gunneridae</taxon>
        <taxon>Pentapetalae</taxon>
        <taxon>rosids</taxon>
        <taxon>fabids</taxon>
        <taxon>Fabales</taxon>
        <taxon>Fabaceae</taxon>
        <taxon>Caesalpinioideae</taxon>
        <taxon>Cassia clade</taxon>
        <taxon>Senna</taxon>
    </lineage>
</organism>
<comment type="similarity">
    <text evidence="1">Belongs to the plant acyltransferase family.</text>
</comment>
<keyword evidence="2" id="KW-0808">Transferase</keyword>
<dbReference type="InterPro" id="IPR023213">
    <property type="entry name" value="CAT-like_dom_sf"/>
</dbReference>
<dbReference type="Gene3D" id="3.30.559.10">
    <property type="entry name" value="Chloramphenicol acetyltransferase-like domain"/>
    <property type="match status" value="2"/>
</dbReference>
<proteinExistence type="inferred from homology"/>
<protein>
    <submittedName>
        <fullName evidence="5">Vinorine synthase-like</fullName>
    </submittedName>
</protein>
<reference evidence="5" key="1">
    <citation type="submission" date="2020-09" db="EMBL/GenBank/DDBJ databases">
        <title>Genome-Enabled Discovery of Anthraquinone Biosynthesis in Senna tora.</title>
        <authorList>
            <person name="Kang S.-H."/>
            <person name="Pandey R.P."/>
            <person name="Lee C.-M."/>
            <person name="Sim J.-S."/>
            <person name="Jeong J.-T."/>
            <person name="Choi B.-S."/>
            <person name="Jung M."/>
            <person name="Ginzburg D."/>
            <person name="Zhao K."/>
            <person name="Won S.Y."/>
            <person name="Oh T.-J."/>
            <person name="Yu Y."/>
            <person name="Kim N.-H."/>
            <person name="Lee O.R."/>
            <person name="Lee T.-H."/>
            <person name="Bashyal P."/>
            <person name="Kim T.-S."/>
            <person name="Lee W.-H."/>
            <person name="Kawkins C."/>
            <person name="Kim C.-K."/>
            <person name="Kim J.S."/>
            <person name="Ahn B.O."/>
            <person name="Rhee S.Y."/>
            <person name="Sohng J.K."/>
        </authorList>
    </citation>
    <scope>NUCLEOTIDE SEQUENCE</scope>
    <source>
        <tissue evidence="5">Leaf</tissue>
    </source>
</reference>
<keyword evidence="6" id="KW-1185">Reference proteome</keyword>
<keyword evidence="3" id="KW-0012">Acyltransferase</keyword>
<evidence type="ECO:0000256" key="3">
    <source>
        <dbReference type="ARBA" id="ARBA00023315"/>
    </source>
</evidence>
<evidence type="ECO:0000256" key="1">
    <source>
        <dbReference type="ARBA" id="ARBA00009861"/>
    </source>
</evidence>
<dbReference type="GO" id="GO:0016746">
    <property type="term" value="F:acyltransferase activity"/>
    <property type="evidence" value="ECO:0007669"/>
    <property type="project" value="UniProtKB-KW"/>
</dbReference>
<dbReference type="AlphaFoldDB" id="A0A834WLX0"/>
<dbReference type="Pfam" id="PF02458">
    <property type="entry name" value="Transferase"/>
    <property type="match status" value="1"/>
</dbReference>
<dbReference type="EMBL" id="JAAIUW010000006">
    <property type="protein sequence ID" value="KAF7825723.1"/>
    <property type="molecule type" value="Genomic_DNA"/>
</dbReference>
<sequence length="482" mass="53624">MAAEGEVAILKPEIVSKTTIKPSSPTPSHLRHFKLSFFDQLVPPSFYVPILLFYSASELHDFNFTQISETLKSSLSQTLTLYYPFCGTIISNDDTNNNIAYVDCNDNGVVFVEARIPNSTLSDLLATRNNPRFRDQIAQFLLPFDPHAHPNDAVRDGGVVVMGVQVSEFACGSVVVGACISHVVCDGATTASFFGAWSEKARRNIISHPDDRVDDGGAGVVSPTMESGSERFPARISGMELNAMVSGIMMGERNNVVTRRMVVSGKSVSEVRESVCGDDEKKFTKVEVVTALIWKCAMEAEAEALKSDDYASLMVHAVNFRRRMVPPLPENAIGNLWQPAVSPLVEIERSKAIEVKDLAQVVRETIRKIDGDYLRKLEGEDSELGFNEMLKSLKQMLLLMKEKGIPLYSFSSWIRFEFYKTQFGWRKPTWVYTFGPPLGNVVVLLPTKCGDGGVEAWVTLNHLHMAQFEKNPYLLQFASFDP</sequence>
<dbReference type="PANTHER" id="PTHR31623">
    <property type="entry name" value="F21J9.9"/>
    <property type="match status" value="1"/>
</dbReference>
<dbReference type="OrthoDB" id="671439at2759"/>
<evidence type="ECO:0000256" key="4">
    <source>
        <dbReference type="SAM" id="MobiDB-lite"/>
    </source>
</evidence>
<name>A0A834WLX0_9FABA</name>
<evidence type="ECO:0000313" key="6">
    <source>
        <dbReference type="Proteomes" id="UP000634136"/>
    </source>
</evidence>
<feature type="region of interest" description="Disordered" evidence="4">
    <location>
        <begin position="207"/>
        <end position="230"/>
    </location>
</feature>
<accession>A0A834WLX0</accession>
<comment type="caution">
    <text evidence="5">The sequence shown here is derived from an EMBL/GenBank/DDBJ whole genome shotgun (WGS) entry which is preliminary data.</text>
</comment>
<evidence type="ECO:0000313" key="5">
    <source>
        <dbReference type="EMBL" id="KAF7825723.1"/>
    </source>
</evidence>
<dbReference type="Proteomes" id="UP000634136">
    <property type="component" value="Unassembled WGS sequence"/>
</dbReference>
<evidence type="ECO:0000256" key="2">
    <source>
        <dbReference type="ARBA" id="ARBA00022679"/>
    </source>
</evidence>